<gene>
    <name evidence="2" type="ORF">EJ02DRAFT_179815</name>
</gene>
<evidence type="ECO:0000313" key="3">
    <source>
        <dbReference type="Proteomes" id="UP000800038"/>
    </source>
</evidence>
<organism evidence="2 3">
    <name type="scientific">Clathrospora elynae</name>
    <dbReference type="NCBI Taxonomy" id="706981"/>
    <lineage>
        <taxon>Eukaryota</taxon>
        <taxon>Fungi</taxon>
        <taxon>Dikarya</taxon>
        <taxon>Ascomycota</taxon>
        <taxon>Pezizomycotina</taxon>
        <taxon>Dothideomycetes</taxon>
        <taxon>Pleosporomycetidae</taxon>
        <taxon>Pleosporales</taxon>
        <taxon>Diademaceae</taxon>
        <taxon>Clathrospora</taxon>
    </lineage>
</organism>
<dbReference type="EMBL" id="ML976408">
    <property type="protein sequence ID" value="KAF1934663.1"/>
    <property type="molecule type" value="Genomic_DNA"/>
</dbReference>
<evidence type="ECO:0000313" key="2">
    <source>
        <dbReference type="EMBL" id="KAF1934663.1"/>
    </source>
</evidence>
<feature type="compositionally biased region" description="Pro residues" evidence="1">
    <location>
        <begin position="32"/>
        <end position="42"/>
    </location>
</feature>
<sequence length="140" mass="15957">MQESGAAALNASHLSISFIDAYPFPSTVFNPADPPTPPPSPRGTPSRRHLLPPRLRKPPPPTYEPLLPVRHPSSRPYHVFYLHGFPYMPERECTAHKCAYCTKQRPRPATRKTRLNEKIYIVDCGLVMAQWPCEIPIDFR</sequence>
<feature type="compositionally biased region" description="Basic residues" evidence="1">
    <location>
        <begin position="45"/>
        <end position="57"/>
    </location>
</feature>
<reference evidence="2" key="1">
    <citation type="journal article" date="2020" name="Stud. Mycol.">
        <title>101 Dothideomycetes genomes: a test case for predicting lifestyles and emergence of pathogens.</title>
        <authorList>
            <person name="Haridas S."/>
            <person name="Albert R."/>
            <person name="Binder M."/>
            <person name="Bloem J."/>
            <person name="Labutti K."/>
            <person name="Salamov A."/>
            <person name="Andreopoulos B."/>
            <person name="Baker S."/>
            <person name="Barry K."/>
            <person name="Bills G."/>
            <person name="Bluhm B."/>
            <person name="Cannon C."/>
            <person name="Castanera R."/>
            <person name="Culley D."/>
            <person name="Daum C."/>
            <person name="Ezra D."/>
            <person name="Gonzalez J."/>
            <person name="Henrissat B."/>
            <person name="Kuo A."/>
            <person name="Liang C."/>
            <person name="Lipzen A."/>
            <person name="Lutzoni F."/>
            <person name="Magnuson J."/>
            <person name="Mondo S."/>
            <person name="Nolan M."/>
            <person name="Ohm R."/>
            <person name="Pangilinan J."/>
            <person name="Park H.-J."/>
            <person name="Ramirez L."/>
            <person name="Alfaro M."/>
            <person name="Sun H."/>
            <person name="Tritt A."/>
            <person name="Yoshinaga Y."/>
            <person name="Zwiers L.-H."/>
            <person name="Turgeon B."/>
            <person name="Goodwin S."/>
            <person name="Spatafora J."/>
            <person name="Crous P."/>
            <person name="Grigoriev I."/>
        </authorList>
    </citation>
    <scope>NUCLEOTIDE SEQUENCE</scope>
    <source>
        <strain evidence="2">CBS 161.51</strain>
    </source>
</reference>
<keyword evidence="3" id="KW-1185">Reference proteome</keyword>
<name>A0A6A5S419_9PLEO</name>
<dbReference type="Proteomes" id="UP000800038">
    <property type="component" value="Unassembled WGS sequence"/>
</dbReference>
<feature type="region of interest" description="Disordered" evidence="1">
    <location>
        <begin position="29"/>
        <end position="68"/>
    </location>
</feature>
<protein>
    <submittedName>
        <fullName evidence="2">Uncharacterized protein</fullName>
    </submittedName>
</protein>
<evidence type="ECO:0000256" key="1">
    <source>
        <dbReference type="SAM" id="MobiDB-lite"/>
    </source>
</evidence>
<proteinExistence type="predicted"/>
<dbReference type="AlphaFoldDB" id="A0A6A5S419"/>
<accession>A0A6A5S419</accession>